<evidence type="ECO:0000313" key="2">
    <source>
        <dbReference type="Proteomes" id="UP000306740"/>
    </source>
</evidence>
<protein>
    <submittedName>
        <fullName evidence="1">Uncharacterized protein</fullName>
    </submittedName>
</protein>
<reference evidence="1 2" key="1">
    <citation type="submission" date="2019-05" db="EMBL/GenBank/DDBJ databases">
        <title>Mumia sp. nov., isolated from the intestinal contents of plateau pika (Ochotona curzoniae) in the Qinghai-Tibet plateau of China.</title>
        <authorList>
            <person name="Tian Z."/>
        </authorList>
    </citation>
    <scope>NUCLEOTIDE SEQUENCE [LARGE SCALE GENOMIC DNA]</scope>
    <source>
        <strain evidence="2">527</strain>
    </source>
</reference>
<sequence>MYWLQAQQLWLPLQQPLPPCPLEMSARGMEYAPMMFLLRRWRRTWSGLPKQWTPLEQAELLLPMQV</sequence>
<organism evidence="1 2">
    <name type="scientific">Mumia zhuanghuii</name>
    <dbReference type="NCBI Taxonomy" id="2585211"/>
    <lineage>
        <taxon>Bacteria</taxon>
        <taxon>Bacillati</taxon>
        <taxon>Actinomycetota</taxon>
        <taxon>Actinomycetes</taxon>
        <taxon>Propionibacteriales</taxon>
        <taxon>Nocardioidaceae</taxon>
        <taxon>Mumia</taxon>
    </lineage>
</organism>
<name>A0A5C4M5C3_9ACTN</name>
<gene>
    <name evidence="1" type="ORF">FHE65_33990</name>
</gene>
<comment type="caution">
    <text evidence="1">The sequence shown here is derived from an EMBL/GenBank/DDBJ whole genome shotgun (WGS) entry which is preliminary data.</text>
</comment>
<dbReference type="AlphaFoldDB" id="A0A5C4M5C3"/>
<dbReference type="EMBL" id="VDFR01000234">
    <property type="protein sequence ID" value="TNC28434.1"/>
    <property type="molecule type" value="Genomic_DNA"/>
</dbReference>
<accession>A0A5C4M5C3</accession>
<evidence type="ECO:0000313" key="1">
    <source>
        <dbReference type="EMBL" id="TNC28434.1"/>
    </source>
</evidence>
<proteinExistence type="predicted"/>
<dbReference type="Proteomes" id="UP000306740">
    <property type="component" value="Unassembled WGS sequence"/>
</dbReference>
<dbReference type="RefSeq" id="WP_139107335.1">
    <property type="nucleotide sequence ID" value="NZ_VDFR01000234.1"/>
</dbReference>